<evidence type="ECO:0000256" key="1">
    <source>
        <dbReference type="SAM" id="Phobius"/>
    </source>
</evidence>
<feature type="transmembrane region" description="Helical" evidence="1">
    <location>
        <begin position="6"/>
        <end position="24"/>
    </location>
</feature>
<keyword evidence="1" id="KW-1133">Transmembrane helix</keyword>
<evidence type="ECO:0000313" key="3">
    <source>
        <dbReference type="Proteomes" id="UP000253436"/>
    </source>
</evidence>
<accession>A0A368ZAI9</accession>
<keyword evidence="3" id="KW-1185">Reference proteome</keyword>
<keyword evidence="1" id="KW-0472">Membrane</keyword>
<dbReference type="RefSeq" id="WP_114311038.1">
    <property type="nucleotide sequence ID" value="NZ_QPJO01000018.1"/>
</dbReference>
<dbReference type="OrthoDB" id="9967766at2"/>
<comment type="caution">
    <text evidence="2">The sequence shown here is derived from an EMBL/GenBank/DDBJ whole genome shotgun (WGS) entry which is preliminary data.</text>
</comment>
<sequence>MDYKLLISILALTISLVSLSWNIYNKIRSEKKKLLIHSYKSKHKDNFQCVITLTNIGNKPIFIRRIELHEKIKGESFNRHLDFDEYREEFKNKPINPENWRTLIFKDTKYFGFYDNELKKFKKTKITVVDPKGKKYTTKWFGQNNLR</sequence>
<dbReference type="Proteomes" id="UP000253436">
    <property type="component" value="Unassembled WGS sequence"/>
</dbReference>
<dbReference type="EMBL" id="QPJO01000018">
    <property type="protein sequence ID" value="RCW89704.1"/>
    <property type="molecule type" value="Genomic_DNA"/>
</dbReference>
<keyword evidence="1" id="KW-0812">Transmembrane</keyword>
<proteinExistence type="predicted"/>
<name>A0A368ZAI9_9FLAO</name>
<organism evidence="2 3">
    <name type="scientific">Winogradskyella arenosi</name>
    <dbReference type="NCBI Taxonomy" id="533325"/>
    <lineage>
        <taxon>Bacteria</taxon>
        <taxon>Pseudomonadati</taxon>
        <taxon>Bacteroidota</taxon>
        <taxon>Flavobacteriia</taxon>
        <taxon>Flavobacteriales</taxon>
        <taxon>Flavobacteriaceae</taxon>
        <taxon>Winogradskyella</taxon>
    </lineage>
</organism>
<reference evidence="2 3" key="1">
    <citation type="submission" date="2018-07" db="EMBL/GenBank/DDBJ databases">
        <title>Genomic Encyclopedia of Type Strains, Phase III (KMG-III): the genomes of soil and plant-associated and newly described type strains.</title>
        <authorList>
            <person name="Whitman W."/>
        </authorList>
    </citation>
    <scope>NUCLEOTIDE SEQUENCE [LARGE SCALE GENOMIC DNA]</scope>
    <source>
        <strain evidence="2 3">CECT 7958</strain>
    </source>
</reference>
<evidence type="ECO:0000313" key="2">
    <source>
        <dbReference type="EMBL" id="RCW89704.1"/>
    </source>
</evidence>
<gene>
    <name evidence="2" type="ORF">DFQ08_1182</name>
</gene>
<dbReference type="AlphaFoldDB" id="A0A368ZAI9"/>
<protein>
    <submittedName>
        <fullName evidence="2">Uncharacterized protein</fullName>
    </submittedName>
</protein>